<dbReference type="GO" id="GO:0005634">
    <property type="term" value="C:nucleus"/>
    <property type="evidence" value="ECO:0007669"/>
    <property type="project" value="UniProtKB-SubCell"/>
</dbReference>
<dbReference type="AlphaFoldDB" id="A0ABD3IR35"/>
<proteinExistence type="predicted"/>
<feature type="domain" description="TCP" evidence="6">
    <location>
        <begin position="37"/>
        <end position="95"/>
    </location>
</feature>
<protein>
    <recommendedName>
        <fullName evidence="6">TCP domain-containing protein</fullName>
    </recommendedName>
</protein>
<dbReference type="EMBL" id="JBJKBG010000011">
    <property type="protein sequence ID" value="KAL3716599.1"/>
    <property type="molecule type" value="Genomic_DNA"/>
</dbReference>
<dbReference type="InterPro" id="IPR017887">
    <property type="entry name" value="TF_TCP_subgr"/>
</dbReference>
<dbReference type="GO" id="GO:0003677">
    <property type="term" value="F:DNA binding"/>
    <property type="evidence" value="ECO:0007669"/>
    <property type="project" value="UniProtKB-KW"/>
</dbReference>
<accession>A0ABD3IR35</accession>
<evidence type="ECO:0000256" key="3">
    <source>
        <dbReference type="ARBA" id="ARBA00023125"/>
    </source>
</evidence>
<evidence type="ECO:0000256" key="1">
    <source>
        <dbReference type="ARBA" id="ARBA00004123"/>
    </source>
</evidence>
<keyword evidence="5" id="KW-0539">Nucleus</keyword>
<dbReference type="InterPro" id="IPR005333">
    <property type="entry name" value="Transcription_factor_TCP"/>
</dbReference>
<evidence type="ECO:0000313" key="7">
    <source>
        <dbReference type="EMBL" id="KAL3716599.1"/>
    </source>
</evidence>
<evidence type="ECO:0000313" key="8">
    <source>
        <dbReference type="Proteomes" id="UP001634007"/>
    </source>
</evidence>
<organism evidence="7 8">
    <name type="scientific">Eucalyptus globulus</name>
    <name type="common">Tasmanian blue gum</name>
    <dbReference type="NCBI Taxonomy" id="34317"/>
    <lineage>
        <taxon>Eukaryota</taxon>
        <taxon>Viridiplantae</taxon>
        <taxon>Streptophyta</taxon>
        <taxon>Embryophyta</taxon>
        <taxon>Tracheophyta</taxon>
        <taxon>Spermatophyta</taxon>
        <taxon>Magnoliopsida</taxon>
        <taxon>eudicotyledons</taxon>
        <taxon>Gunneridae</taxon>
        <taxon>Pentapetalae</taxon>
        <taxon>rosids</taxon>
        <taxon>malvids</taxon>
        <taxon>Myrtales</taxon>
        <taxon>Myrtaceae</taxon>
        <taxon>Myrtoideae</taxon>
        <taxon>Eucalypteae</taxon>
        <taxon>Eucalyptus</taxon>
    </lineage>
</organism>
<keyword evidence="3" id="KW-0238">DNA-binding</keyword>
<evidence type="ECO:0000256" key="5">
    <source>
        <dbReference type="ARBA" id="ARBA00023242"/>
    </source>
</evidence>
<gene>
    <name evidence="7" type="ORF">ACJRO7_008215</name>
</gene>
<reference evidence="7 8" key="1">
    <citation type="submission" date="2024-11" db="EMBL/GenBank/DDBJ databases">
        <title>Chromosome-level genome assembly of Eucalyptus globulus Labill. provides insights into its genome evolution.</title>
        <authorList>
            <person name="Li X."/>
        </authorList>
    </citation>
    <scope>NUCLEOTIDE SEQUENCE [LARGE SCALE GENOMIC DNA]</scope>
    <source>
        <strain evidence="7">CL2024</strain>
        <tissue evidence="7">Fresh tender leaves</tissue>
    </source>
</reference>
<dbReference type="PANTHER" id="PTHR31072">
    <property type="entry name" value="TRANSCRIPTION FACTOR TCP4-RELATED"/>
    <property type="match status" value="1"/>
</dbReference>
<comment type="subcellular location">
    <subcellularLocation>
        <location evidence="1">Nucleus</location>
    </subcellularLocation>
</comment>
<keyword evidence="4" id="KW-0804">Transcription</keyword>
<keyword evidence="2" id="KW-0805">Transcription regulation</keyword>
<evidence type="ECO:0000256" key="4">
    <source>
        <dbReference type="ARBA" id="ARBA00023163"/>
    </source>
</evidence>
<dbReference type="Pfam" id="PF03634">
    <property type="entry name" value="TCP"/>
    <property type="match status" value="1"/>
</dbReference>
<dbReference type="Proteomes" id="UP001634007">
    <property type="component" value="Unassembled WGS sequence"/>
</dbReference>
<evidence type="ECO:0000256" key="2">
    <source>
        <dbReference type="ARBA" id="ARBA00023015"/>
    </source>
</evidence>
<dbReference type="PROSITE" id="PS51369">
    <property type="entry name" value="TCP"/>
    <property type="match status" value="1"/>
</dbReference>
<evidence type="ECO:0000259" key="6">
    <source>
        <dbReference type="PROSITE" id="PS51369"/>
    </source>
</evidence>
<sequence length="366" mass="40686">MKGCSQISKVAPSSSSRWSLELRNNPRVVRIPRTFGGKDRHSKVRTVRGLRDRRIRLSAPAAVQLYYLQDILGLTQPSKVIDWLIEAARHDIEKLPPLQIPQGFSEVINQQLLFPPESINFFDASLPFTKHGLISPSLTLLAGSAKMEVNEDCVWSADDRTRLKSKYYWDGISKLSERSNEFERGCFSDKSKQIDLNVRENQEDISSSGTGLVSDQNLLPTGLLNNTIGYRHYIPGNYLEPSSHNLSLSPFGSYESTSQRANLPNTFDACFFPSSSIGLNSENQFILSPSNMTGPSSIPSCSPCWTGAGPIENEHGKVNHFPLFNSGSQLPSFTPASLKLYYDALETKYSLPSRDESQANDNNGNC</sequence>
<keyword evidence="8" id="KW-1185">Reference proteome</keyword>
<dbReference type="PANTHER" id="PTHR31072:SF268">
    <property type="entry name" value="TCP DOMAIN-CONTAINING PROTEIN"/>
    <property type="match status" value="1"/>
</dbReference>
<name>A0ABD3IR35_EUCGL</name>
<comment type="caution">
    <text evidence="7">The sequence shown here is derived from an EMBL/GenBank/DDBJ whole genome shotgun (WGS) entry which is preliminary data.</text>
</comment>